<sequence length="279" mass="31623">MGGWSRAGPNRVLQGDLSDPEVGNQGTSNQGWLLCLKDGSIAADGYFEGLDCTQARGSLKLVQEEYKRYLNNLSDTNCPDHQAIAASMNRVGLPPIASNSMQCATSATSAVLPVPLSQPVARHGEPEQAAWEQQVDDKDNKEYLEMHVFWGKRNWRRIFDLFQHYKGGPTLTLSAWNRLLQWVWSILGQEHMSEIQGIIQRLRSTGQRVPYHAKCNEDRVLRSLPQRNLICAYHKVIRSQDAQGNRAILQRFAIANLYYTYIAYITEFCAKVRNLQKAQ</sequence>
<accession>A0A317SU99</accession>
<protein>
    <submittedName>
        <fullName evidence="2">Uncharacterized protein</fullName>
    </submittedName>
</protein>
<name>A0A317SU99_9PEZI</name>
<proteinExistence type="predicted"/>
<dbReference type="AlphaFoldDB" id="A0A317SU99"/>
<keyword evidence="3" id="KW-1185">Reference proteome</keyword>
<evidence type="ECO:0000256" key="1">
    <source>
        <dbReference type="SAM" id="MobiDB-lite"/>
    </source>
</evidence>
<organism evidence="2 3">
    <name type="scientific">Tuber magnatum</name>
    <name type="common">white Piedmont truffle</name>
    <dbReference type="NCBI Taxonomy" id="42249"/>
    <lineage>
        <taxon>Eukaryota</taxon>
        <taxon>Fungi</taxon>
        <taxon>Dikarya</taxon>
        <taxon>Ascomycota</taxon>
        <taxon>Pezizomycotina</taxon>
        <taxon>Pezizomycetes</taxon>
        <taxon>Pezizales</taxon>
        <taxon>Tuberaceae</taxon>
        <taxon>Tuber</taxon>
    </lineage>
</organism>
<evidence type="ECO:0000313" key="2">
    <source>
        <dbReference type="EMBL" id="PWW77197.1"/>
    </source>
</evidence>
<dbReference type="Proteomes" id="UP000246991">
    <property type="component" value="Unassembled WGS sequence"/>
</dbReference>
<reference evidence="2 3" key="1">
    <citation type="submission" date="2018-03" db="EMBL/GenBank/DDBJ databases">
        <title>Genomes of Pezizomycetes fungi and the evolution of truffles.</title>
        <authorList>
            <person name="Murat C."/>
            <person name="Payen T."/>
            <person name="Noel B."/>
            <person name="Kuo A."/>
            <person name="Martin F.M."/>
        </authorList>
    </citation>
    <scope>NUCLEOTIDE SEQUENCE [LARGE SCALE GENOMIC DNA]</scope>
    <source>
        <strain evidence="2">091103-1</strain>
    </source>
</reference>
<comment type="caution">
    <text evidence="2">The sequence shown here is derived from an EMBL/GenBank/DDBJ whole genome shotgun (WGS) entry which is preliminary data.</text>
</comment>
<gene>
    <name evidence="2" type="ORF">C7212DRAFT_343003</name>
</gene>
<evidence type="ECO:0000313" key="3">
    <source>
        <dbReference type="Proteomes" id="UP000246991"/>
    </source>
</evidence>
<feature type="region of interest" description="Disordered" evidence="1">
    <location>
        <begin position="1"/>
        <end position="24"/>
    </location>
</feature>
<dbReference type="EMBL" id="PYWC01000026">
    <property type="protein sequence ID" value="PWW77197.1"/>
    <property type="molecule type" value="Genomic_DNA"/>
</dbReference>